<dbReference type="Pfam" id="PF01250">
    <property type="entry name" value="Ribosomal_S6"/>
    <property type="match status" value="1"/>
</dbReference>
<dbReference type="InterPro" id="IPR014717">
    <property type="entry name" value="Transl_elong_EF1B/ribsomal_bS6"/>
</dbReference>
<dbReference type="HAMAP" id="MF_00360">
    <property type="entry name" value="Ribosomal_bS6"/>
    <property type="match status" value="1"/>
</dbReference>
<name>F4GLF8_PARC1</name>
<dbReference type="GO" id="GO:0005840">
    <property type="term" value="C:ribosome"/>
    <property type="evidence" value="ECO:0007669"/>
    <property type="project" value="UniProtKB-KW"/>
</dbReference>
<dbReference type="InterPro" id="IPR000529">
    <property type="entry name" value="Ribosomal_bS6"/>
</dbReference>
<dbReference type="AlphaFoldDB" id="F4GLF8"/>
<reference evidence="9" key="1">
    <citation type="submission" date="2011-04" db="EMBL/GenBank/DDBJ databases">
        <title>The complete genome of Spirochaeta coccoides DSM 17374.</title>
        <authorList>
            <person name="Lucas S."/>
            <person name="Copeland A."/>
            <person name="Lapidus A."/>
            <person name="Bruce D."/>
            <person name="Goodwin L."/>
            <person name="Pitluck S."/>
            <person name="Peters L."/>
            <person name="Kyrpides N."/>
            <person name="Mavromatis K."/>
            <person name="Pagani I."/>
            <person name="Ivanova N."/>
            <person name="Ovchinnikova G."/>
            <person name="Lu M."/>
            <person name="Detter J.C."/>
            <person name="Tapia R."/>
            <person name="Han C."/>
            <person name="Land M."/>
            <person name="Hauser L."/>
            <person name="Markowitz V."/>
            <person name="Cheng J.-F."/>
            <person name="Hugenholtz P."/>
            <person name="Woyke T."/>
            <person name="Wu D."/>
            <person name="Spring S."/>
            <person name="Schroeder M."/>
            <person name="Brambilla E."/>
            <person name="Klenk H.-P."/>
            <person name="Eisen J.A."/>
        </authorList>
    </citation>
    <scope>NUCLEOTIDE SEQUENCE [LARGE SCALE GENOMIC DNA]</scope>
    <source>
        <strain evidence="9">ATCC BAA-1237 / DSM 17374 / SPN1</strain>
    </source>
</reference>
<protein>
    <recommendedName>
        <fullName evidence="6 7">Small ribosomal subunit protein bS6</fullName>
    </recommendedName>
</protein>
<dbReference type="PANTHER" id="PTHR21011:SF1">
    <property type="entry name" value="SMALL RIBOSOMAL SUBUNIT PROTEIN BS6M"/>
    <property type="match status" value="1"/>
</dbReference>
<dbReference type="GO" id="GO:0003735">
    <property type="term" value="F:structural constituent of ribosome"/>
    <property type="evidence" value="ECO:0007669"/>
    <property type="project" value="InterPro"/>
</dbReference>
<keyword evidence="4 7" id="KW-0687">Ribonucleoprotein</keyword>
<dbReference type="GO" id="GO:0006412">
    <property type="term" value="P:translation"/>
    <property type="evidence" value="ECO:0007669"/>
    <property type="project" value="UniProtKB-UniRule"/>
</dbReference>
<dbReference type="PANTHER" id="PTHR21011">
    <property type="entry name" value="MITOCHONDRIAL 28S RIBOSOMAL PROTEIN S6"/>
    <property type="match status" value="1"/>
</dbReference>
<dbReference type="RefSeq" id="WP_013739324.1">
    <property type="nucleotide sequence ID" value="NC_015436.1"/>
</dbReference>
<gene>
    <name evidence="7" type="primary">rpsF</name>
    <name evidence="8" type="ordered locus">Spico_0702</name>
</gene>
<keyword evidence="9" id="KW-1185">Reference proteome</keyword>
<dbReference type="InterPro" id="IPR035980">
    <property type="entry name" value="Ribosomal_bS6_sf"/>
</dbReference>
<dbReference type="EMBL" id="CP002659">
    <property type="protein sequence ID" value="AEC01928.1"/>
    <property type="molecule type" value="Genomic_DNA"/>
</dbReference>
<comment type="function">
    <text evidence="5 7">Binds together with bS18 to 16S ribosomal RNA.</text>
</comment>
<dbReference type="SUPFAM" id="SSF54995">
    <property type="entry name" value="Ribosomal protein S6"/>
    <property type="match status" value="1"/>
</dbReference>
<evidence type="ECO:0000313" key="8">
    <source>
        <dbReference type="EMBL" id="AEC01928.1"/>
    </source>
</evidence>
<dbReference type="Gene3D" id="3.30.70.60">
    <property type="match status" value="1"/>
</dbReference>
<evidence type="ECO:0000256" key="4">
    <source>
        <dbReference type="ARBA" id="ARBA00023274"/>
    </source>
</evidence>
<keyword evidence="3 7" id="KW-0689">Ribosomal protein</keyword>
<evidence type="ECO:0000313" key="9">
    <source>
        <dbReference type="Proteomes" id="UP000007939"/>
    </source>
</evidence>
<evidence type="ECO:0000256" key="6">
    <source>
        <dbReference type="ARBA" id="ARBA00035294"/>
    </source>
</evidence>
<comment type="similarity">
    <text evidence="1 7">Belongs to the bacterial ribosomal protein bS6 family.</text>
</comment>
<dbReference type="CDD" id="cd00473">
    <property type="entry name" value="bS6"/>
    <property type="match status" value="1"/>
</dbReference>
<evidence type="ECO:0000256" key="3">
    <source>
        <dbReference type="ARBA" id="ARBA00022980"/>
    </source>
</evidence>
<accession>F4GLF8</accession>
<dbReference type="OrthoDB" id="9812702at2"/>
<organism evidence="8 9">
    <name type="scientific">Parasphaerochaeta coccoides (strain ATCC BAA-1237 / DSM 17374 / SPN1)</name>
    <name type="common">Sphaerochaeta coccoides</name>
    <dbReference type="NCBI Taxonomy" id="760011"/>
    <lineage>
        <taxon>Bacteria</taxon>
        <taxon>Pseudomonadati</taxon>
        <taxon>Spirochaetota</taxon>
        <taxon>Spirochaetia</taxon>
        <taxon>Spirochaetales</taxon>
        <taxon>Sphaerochaetaceae</taxon>
        <taxon>Parasphaerochaeta</taxon>
    </lineage>
</organism>
<evidence type="ECO:0000256" key="1">
    <source>
        <dbReference type="ARBA" id="ARBA00009512"/>
    </source>
</evidence>
<evidence type="ECO:0000256" key="2">
    <source>
        <dbReference type="ARBA" id="ARBA00022884"/>
    </source>
</evidence>
<dbReference type="Proteomes" id="UP000007939">
    <property type="component" value="Chromosome"/>
</dbReference>
<keyword evidence="7" id="KW-0699">rRNA-binding</keyword>
<evidence type="ECO:0000256" key="5">
    <source>
        <dbReference type="ARBA" id="ARBA00035104"/>
    </source>
</evidence>
<dbReference type="STRING" id="760011.Spico_0702"/>
<keyword evidence="2 7" id="KW-0694">RNA-binding</keyword>
<dbReference type="KEGG" id="scc:Spico_0702"/>
<reference evidence="8 9" key="2">
    <citation type="journal article" date="2012" name="Stand. Genomic Sci.">
        <title>Complete genome sequence of the termite hindgut bacterium Spirochaeta coccoides type strain (SPN1(T)), reclassification in the genus Sphaerochaeta as Sphaerochaeta coccoides comb. nov. and emendations of the family Spirochaetaceae and the genus Sphaerochaeta.</title>
        <authorList>
            <person name="Abt B."/>
            <person name="Han C."/>
            <person name="Scheuner C."/>
            <person name="Lu M."/>
            <person name="Lapidus A."/>
            <person name="Nolan M."/>
            <person name="Lucas S."/>
            <person name="Hammon N."/>
            <person name="Deshpande S."/>
            <person name="Cheng J.F."/>
            <person name="Tapia R."/>
            <person name="Goodwin L.A."/>
            <person name="Pitluck S."/>
            <person name="Liolios K."/>
            <person name="Pagani I."/>
            <person name="Ivanova N."/>
            <person name="Mavromatis K."/>
            <person name="Mikhailova N."/>
            <person name="Huntemann M."/>
            <person name="Pati A."/>
            <person name="Chen A."/>
            <person name="Palaniappan K."/>
            <person name="Land M."/>
            <person name="Hauser L."/>
            <person name="Brambilla E.M."/>
            <person name="Rohde M."/>
            <person name="Spring S."/>
            <person name="Gronow S."/>
            <person name="Goker M."/>
            <person name="Woyke T."/>
            <person name="Bristow J."/>
            <person name="Eisen J.A."/>
            <person name="Markowitz V."/>
            <person name="Hugenholtz P."/>
            <person name="Kyrpides N.C."/>
            <person name="Klenk H.P."/>
            <person name="Detter J.C."/>
        </authorList>
    </citation>
    <scope>NUCLEOTIDE SEQUENCE [LARGE SCALE GENOMIC DNA]</scope>
    <source>
        <strain evidence="9">ATCC BAA-1237 / DSM 17374 / SPN1</strain>
    </source>
</reference>
<dbReference type="eggNOG" id="COG0360">
    <property type="taxonomic scope" value="Bacteria"/>
</dbReference>
<dbReference type="GO" id="GO:0070181">
    <property type="term" value="F:small ribosomal subunit rRNA binding"/>
    <property type="evidence" value="ECO:0007669"/>
    <property type="project" value="TreeGrafter"/>
</dbReference>
<dbReference type="HOGENOM" id="CLU_113441_5_1_12"/>
<dbReference type="NCBIfam" id="TIGR00166">
    <property type="entry name" value="S6"/>
    <property type="match status" value="1"/>
</dbReference>
<evidence type="ECO:0000256" key="7">
    <source>
        <dbReference type="HAMAP-Rule" id="MF_00360"/>
    </source>
</evidence>
<dbReference type="InterPro" id="IPR020814">
    <property type="entry name" value="Ribosomal_S6_plastid/chlpt"/>
</dbReference>
<dbReference type="GO" id="GO:0005737">
    <property type="term" value="C:cytoplasm"/>
    <property type="evidence" value="ECO:0007669"/>
    <property type="project" value="UniProtKB-ARBA"/>
</dbReference>
<sequence>MRDYEFTVIFDANEEKTTAGLELVTQAFAEKGVIITKQDDMGVRTLAYLIKKQDKGHYVYFELQADPADIKGYEKQFLLAPQILKFLFVKKEIHAPKKKD</sequence>
<dbReference type="GO" id="GO:1990904">
    <property type="term" value="C:ribonucleoprotein complex"/>
    <property type="evidence" value="ECO:0007669"/>
    <property type="project" value="UniProtKB-KW"/>
</dbReference>
<proteinExistence type="inferred from homology"/>